<dbReference type="InterPro" id="IPR051455">
    <property type="entry name" value="Bact_solute-bind_prot3"/>
</dbReference>
<comment type="similarity">
    <text evidence="1">Belongs to the bacterial solute-binding protein 3 family.</text>
</comment>
<keyword evidence="2" id="KW-0813">Transport</keyword>
<evidence type="ECO:0000259" key="4">
    <source>
        <dbReference type="SMART" id="SM00062"/>
    </source>
</evidence>
<proteinExistence type="inferred from homology"/>
<name>A0ABN0FPA9_9BURK</name>
<evidence type="ECO:0000256" key="2">
    <source>
        <dbReference type="ARBA" id="ARBA00022448"/>
    </source>
</evidence>
<dbReference type="PANTHER" id="PTHR30085:SF6">
    <property type="entry name" value="ABC TRANSPORTER GLUTAMINE-BINDING PROTEIN GLNH"/>
    <property type="match status" value="1"/>
</dbReference>
<keyword evidence="3" id="KW-0732">Signal</keyword>
<dbReference type="EMBL" id="AKAU01000076">
    <property type="protein sequence ID" value="EIN00633.1"/>
    <property type="molecule type" value="Genomic_DNA"/>
</dbReference>
<accession>A0ABN0FPA9</accession>
<sequence length="315" mass="34420">MLRIGIGIAYAVAVAHSLPRRMRPFLSFIRSLMTSSKAAYNKRFAALSLVAALSATAISAPAHADQTLDKINSRHEIAVGVLIAGSPFGSLDPQTQQPRGMNVDLANDIGKRLDVKVQLVSVQPSTRVQFLQQGKVDILIANMEFNAQRGEILDHVPTPYYRVGGTAITPKSSGITKWEDLRGKPVCISQGSSYIRPVVEKYGAVPHAFPGASQSLLALRGGSCVAAVHDAAPLLYPLQQRDPEWHDYRTLQPELDPAPSVIWVRQGEKDTAAKLDAIVRDWHRTGWLIDDEARNGLTPPSPALAEWHHQLPAEQ</sequence>
<feature type="domain" description="Solute-binding protein family 3/N-terminal" evidence="4">
    <location>
        <begin position="81"/>
        <end position="299"/>
    </location>
</feature>
<dbReference type="InterPro" id="IPR001638">
    <property type="entry name" value="Solute-binding_3/MltF_N"/>
</dbReference>
<dbReference type="SMART" id="SM00062">
    <property type="entry name" value="PBPb"/>
    <property type="match status" value="1"/>
</dbReference>
<dbReference type="Pfam" id="PF00497">
    <property type="entry name" value="SBP_bac_3"/>
    <property type="match status" value="1"/>
</dbReference>
<reference evidence="5 6" key="1">
    <citation type="journal article" date="2012" name="J. Bacteriol.">
        <title>Draft Genome Sequence of the Soil Bacterium Burkholderia terrae Strain BS001, Which Interacts with Fungal Surface Structures.</title>
        <authorList>
            <person name="Nazir R."/>
            <person name="Hansen M.A."/>
            <person name="Sorensen S."/>
            <person name="van Elsas J.D."/>
        </authorList>
    </citation>
    <scope>NUCLEOTIDE SEQUENCE [LARGE SCALE GENOMIC DNA]</scope>
    <source>
        <strain evidence="5 6">BS001</strain>
    </source>
</reference>
<organism evidence="5 6">
    <name type="scientific">Paraburkholderia hospita</name>
    <dbReference type="NCBI Taxonomy" id="169430"/>
    <lineage>
        <taxon>Bacteria</taxon>
        <taxon>Pseudomonadati</taxon>
        <taxon>Pseudomonadota</taxon>
        <taxon>Betaproteobacteria</taxon>
        <taxon>Burkholderiales</taxon>
        <taxon>Burkholderiaceae</taxon>
        <taxon>Paraburkholderia</taxon>
    </lineage>
</organism>
<dbReference type="CDD" id="cd13693">
    <property type="entry name" value="PBP2_polar_AA"/>
    <property type="match status" value="1"/>
</dbReference>
<evidence type="ECO:0000256" key="3">
    <source>
        <dbReference type="ARBA" id="ARBA00022729"/>
    </source>
</evidence>
<gene>
    <name evidence="5" type="ORF">WQE_12186</name>
</gene>
<dbReference type="SUPFAM" id="SSF53850">
    <property type="entry name" value="Periplasmic binding protein-like II"/>
    <property type="match status" value="1"/>
</dbReference>
<evidence type="ECO:0000256" key="1">
    <source>
        <dbReference type="ARBA" id="ARBA00010333"/>
    </source>
</evidence>
<evidence type="ECO:0000313" key="6">
    <source>
        <dbReference type="Proteomes" id="UP000004980"/>
    </source>
</evidence>
<dbReference type="PANTHER" id="PTHR30085">
    <property type="entry name" value="AMINO ACID ABC TRANSPORTER PERMEASE"/>
    <property type="match status" value="1"/>
</dbReference>
<evidence type="ECO:0000313" key="5">
    <source>
        <dbReference type="EMBL" id="EIN00633.1"/>
    </source>
</evidence>
<keyword evidence="6" id="KW-1185">Reference proteome</keyword>
<protein>
    <submittedName>
        <fullName evidence="5">Polar amino acid ABC transporter periplasmic ligand-binding protein</fullName>
    </submittedName>
</protein>
<comment type="caution">
    <text evidence="5">The sequence shown here is derived from an EMBL/GenBank/DDBJ whole genome shotgun (WGS) entry which is preliminary data.</text>
</comment>
<dbReference type="Proteomes" id="UP000004980">
    <property type="component" value="Unassembled WGS sequence"/>
</dbReference>
<dbReference type="Gene3D" id="3.40.190.10">
    <property type="entry name" value="Periplasmic binding protein-like II"/>
    <property type="match status" value="2"/>
</dbReference>